<feature type="domain" description="Transposase IS204/IS1001/IS1096/IS1165 DDE" evidence="1">
    <location>
        <begin position="1"/>
        <end position="49"/>
    </location>
</feature>
<protein>
    <submittedName>
        <fullName evidence="2">Transposase</fullName>
    </submittedName>
</protein>
<evidence type="ECO:0000313" key="3">
    <source>
        <dbReference type="Proteomes" id="UP001589691"/>
    </source>
</evidence>
<accession>A0ABV5WTJ6</accession>
<gene>
    <name evidence="2" type="ORF">ACFFLI_06095</name>
</gene>
<dbReference type="InterPro" id="IPR002560">
    <property type="entry name" value="Transposase_DDE"/>
</dbReference>
<dbReference type="Pfam" id="PF01610">
    <property type="entry name" value="DDE_Tnp_ISL3"/>
    <property type="match status" value="1"/>
</dbReference>
<keyword evidence="3" id="KW-1185">Reference proteome</keyword>
<organism evidence="2 3">
    <name type="scientific">Lactiplantibacillus modestisalitolerans</name>
    <dbReference type="NCBI Taxonomy" id="1457219"/>
    <lineage>
        <taxon>Bacteria</taxon>
        <taxon>Bacillati</taxon>
        <taxon>Bacillota</taxon>
        <taxon>Bacilli</taxon>
        <taxon>Lactobacillales</taxon>
        <taxon>Lactobacillaceae</taxon>
        <taxon>Lactiplantibacillus</taxon>
    </lineage>
</organism>
<name>A0ABV5WTJ6_9LACO</name>
<evidence type="ECO:0000259" key="1">
    <source>
        <dbReference type="Pfam" id="PF01610"/>
    </source>
</evidence>
<proteinExistence type="predicted"/>
<feature type="non-terminal residue" evidence="2">
    <location>
        <position position="1"/>
    </location>
</feature>
<evidence type="ECO:0000313" key="2">
    <source>
        <dbReference type="EMBL" id="MFB9769455.1"/>
    </source>
</evidence>
<dbReference type="Proteomes" id="UP001589691">
    <property type="component" value="Unassembled WGS sequence"/>
</dbReference>
<dbReference type="EMBL" id="JBHLZY010000014">
    <property type="protein sequence ID" value="MFB9769455.1"/>
    <property type="molecule type" value="Genomic_DNA"/>
</dbReference>
<dbReference type="RefSeq" id="WP_379810517.1">
    <property type="nucleotide sequence ID" value="NZ_JBHLZY010000014.1"/>
</dbReference>
<sequence>TFIHKKRYIKNMAHCRLSNGPLEGTNRKIKQIKRTAYGYKNWSHFIYRIRIEFLIKVEKKAPIRK</sequence>
<reference evidence="2 3" key="1">
    <citation type="submission" date="2024-09" db="EMBL/GenBank/DDBJ databases">
        <authorList>
            <person name="Sun Q."/>
            <person name="Mori K."/>
        </authorList>
    </citation>
    <scope>NUCLEOTIDE SEQUENCE [LARGE SCALE GENOMIC DNA]</scope>
    <source>
        <strain evidence="2 3">TBRC 4576</strain>
    </source>
</reference>
<comment type="caution">
    <text evidence="2">The sequence shown here is derived from an EMBL/GenBank/DDBJ whole genome shotgun (WGS) entry which is preliminary data.</text>
</comment>